<dbReference type="AlphaFoldDB" id="D1CHP9"/>
<dbReference type="SUPFAM" id="SSF88713">
    <property type="entry name" value="Glycoside hydrolase/deacetylase"/>
    <property type="match status" value="1"/>
</dbReference>
<dbReference type="HOGENOM" id="CLU_064244_0_0_0"/>
<dbReference type="Gene3D" id="3.20.20.370">
    <property type="entry name" value="Glycoside hydrolase/deacetylase"/>
    <property type="match status" value="1"/>
</dbReference>
<gene>
    <name evidence="6" type="ordered locus">Tter_2373</name>
</gene>
<dbReference type="eggNOG" id="COG3394">
    <property type="taxonomic scope" value="Bacteria"/>
</dbReference>
<dbReference type="GO" id="GO:0046872">
    <property type="term" value="F:metal ion binding"/>
    <property type="evidence" value="ECO:0007669"/>
    <property type="project" value="UniProtKB-KW"/>
</dbReference>
<reference evidence="7" key="1">
    <citation type="journal article" date="2010" name="Stand. Genomic Sci.">
        <title>Complete genome sequence of 'Thermobaculum terrenum' type strain (YNP1).</title>
        <authorList>
            <person name="Kiss H."/>
            <person name="Cleland D."/>
            <person name="Lapidus A."/>
            <person name="Lucas S."/>
            <person name="Glavina Del Rio T."/>
            <person name="Nolan M."/>
            <person name="Tice H."/>
            <person name="Han C."/>
            <person name="Goodwin L."/>
            <person name="Pitluck S."/>
            <person name="Liolios K."/>
            <person name="Ivanova N."/>
            <person name="Mavromatis K."/>
            <person name="Ovchinnikova G."/>
            <person name="Pati A."/>
            <person name="Chen A."/>
            <person name="Palaniappan K."/>
            <person name="Land M."/>
            <person name="Hauser L."/>
            <person name="Chang Y."/>
            <person name="Jeffries C."/>
            <person name="Lu M."/>
            <person name="Brettin T."/>
            <person name="Detter J."/>
            <person name="Goker M."/>
            <person name="Tindall B."/>
            <person name="Beck B."/>
            <person name="McDermott T."/>
            <person name="Woyke T."/>
            <person name="Bristow J."/>
            <person name="Eisen J."/>
            <person name="Markowitz V."/>
            <person name="Hugenholtz P."/>
            <person name="Kyrpides N."/>
            <person name="Klenk H."/>
            <person name="Cheng J."/>
        </authorList>
    </citation>
    <scope>NUCLEOTIDE SEQUENCE [LARGE SCALE GENOMIC DNA]</scope>
    <source>
        <strain evidence="7">ATCC BAA-798 / YNP1</strain>
    </source>
</reference>
<accession>D1CHP9</accession>
<keyword evidence="5" id="KW-0119">Carbohydrate metabolism</keyword>
<evidence type="ECO:0000313" key="7">
    <source>
        <dbReference type="Proteomes" id="UP000000323"/>
    </source>
</evidence>
<dbReference type="PANTHER" id="PTHR31609:SF1">
    <property type="entry name" value="CARBOHYDRATE DEACETYLASE"/>
    <property type="match status" value="1"/>
</dbReference>
<proteinExistence type="predicted"/>
<sequence length="299" mass="32859">MSIALTRLGYEPGTRLLVVHADDVGMCHATLPAIRDLFSVGLVTCAATMVPCPWFPAVAQYCREHPEADMGVHLTLNCEWSTYRWRPVSTADPASGLLDEEGYMPQSPARIQADASQDAVAHELSGQLGRALAAGIDVTHLDSHMGTVFHPRFAQAYIDLALDNEIPPFLASQTPEWIRSNPGFDVDLMLKVYEDAITAGVIPFDNLTMLPLDDPEDRVEQAKRAIADLPEGLSLMIIHPAIATPELETIAPDWQARVADYEAFTSDELASFVEAEGVQLIGYRQIREALRKHKQAATE</sequence>
<organism evidence="6 7">
    <name type="scientific">Thermobaculum terrenum (strain ATCC BAA-798 / CCMEE 7001 / YNP1)</name>
    <dbReference type="NCBI Taxonomy" id="525904"/>
    <lineage>
        <taxon>Bacteria</taxon>
        <taxon>Bacillati</taxon>
        <taxon>Chloroflexota</taxon>
        <taxon>Chloroflexia</taxon>
        <taxon>Candidatus Thermobaculales</taxon>
        <taxon>Candidatus Thermobaculaceae</taxon>
        <taxon>Thermobaculum</taxon>
    </lineage>
</organism>
<dbReference type="InterPro" id="IPR011330">
    <property type="entry name" value="Glyco_hydro/deAcase_b/a-brl"/>
</dbReference>
<evidence type="ECO:0000313" key="6">
    <source>
        <dbReference type="EMBL" id="ACZ43270.1"/>
    </source>
</evidence>
<comment type="cofactor">
    <cofactor evidence="1">
        <name>Mg(2+)</name>
        <dbReference type="ChEBI" id="CHEBI:18420"/>
    </cofactor>
</comment>
<evidence type="ECO:0000256" key="5">
    <source>
        <dbReference type="ARBA" id="ARBA00023277"/>
    </source>
</evidence>
<dbReference type="InterPro" id="IPR006879">
    <property type="entry name" value="YdjC-like"/>
</dbReference>
<dbReference type="EMBL" id="CP001826">
    <property type="protein sequence ID" value="ACZ43270.1"/>
    <property type="molecule type" value="Genomic_DNA"/>
</dbReference>
<dbReference type="STRING" id="525904.Tter_2373"/>
<protein>
    <submittedName>
        <fullName evidence="6">YdjC family protein</fullName>
    </submittedName>
</protein>
<dbReference type="Proteomes" id="UP000000323">
    <property type="component" value="Chromosome 2"/>
</dbReference>
<keyword evidence="3" id="KW-0378">Hydrolase</keyword>
<keyword evidence="4" id="KW-0460">Magnesium</keyword>
<dbReference type="GO" id="GO:0019213">
    <property type="term" value="F:deacetylase activity"/>
    <property type="evidence" value="ECO:0007669"/>
    <property type="project" value="TreeGrafter"/>
</dbReference>
<name>D1CHP9_THET1</name>
<keyword evidence="7" id="KW-1185">Reference proteome</keyword>
<evidence type="ECO:0000256" key="3">
    <source>
        <dbReference type="ARBA" id="ARBA00022801"/>
    </source>
</evidence>
<keyword evidence="2" id="KW-0479">Metal-binding</keyword>
<dbReference type="Pfam" id="PF04794">
    <property type="entry name" value="YdjC"/>
    <property type="match status" value="1"/>
</dbReference>
<dbReference type="KEGG" id="ttr:Tter_2373"/>
<evidence type="ECO:0000256" key="1">
    <source>
        <dbReference type="ARBA" id="ARBA00001946"/>
    </source>
</evidence>
<evidence type="ECO:0000256" key="2">
    <source>
        <dbReference type="ARBA" id="ARBA00022723"/>
    </source>
</evidence>
<dbReference type="OrthoDB" id="9774177at2"/>
<dbReference type="PANTHER" id="PTHR31609">
    <property type="entry name" value="YDJC DEACETYLASE FAMILY MEMBER"/>
    <property type="match status" value="1"/>
</dbReference>
<dbReference type="GO" id="GO:0005975">
    <property type="term" value="P:carbohydrate metabolic process"/>
    <property type="evidence" value="ECO:0007669"/>
    <property type="project" value="InterPro"/>
</dbReference>
<evidence type="ECO:0000256" key="4">
    <source>
        <dbReference type="ARBA" id="ARBA00022842"/>
    </source>
</evidence>
<dbReference type="RefSeq" id="WP_012876301.1">
    <property type="nucleotide sequence ID" value="NC_013526.1"/>
</dbReference>
<dbReference type="CDD" id="cd10802">
    <property type="entry name" value="YdjC_TTHB029_like"/>
    <property type="match status" value="1"/>
</dbReference>
<dbReference type="GO" id="GO:0016787">
    <property type="term" value="F:hydrolase activity"/>
    <property type="evidence" value="ECO:0007669"/>
    <property type="project" value="UniProtKB-KW"/>
</dbReference>